<reference evidence="2 3" key="1">
    <citation type="submission" date="2020-10" db="EMBL/GenBank/DDBJ databases">
        <title>Genome sequencing of Massilia sp. LPB0304.</title>
        <authorList>
            <person name="Kim J."/>
        </authorList>
    </citation>
    <scope>NUCLEOTIDE SEQUENCE [LARGE SCALE GENOMIC DNA]</scope>
    <source>
        <strain evidence="2 3">LPB0304</strain>
    </source>
</reference>
<sequence>MINLKNLFSRALLALMLVSGMGSALAGPMYHVTVDTSPLAGKGLLDFSFLGLDSSAAASAMLSNFVGDFAAGSMFEGDAAGDLASGVVLGNGTGLNAFTQEVNLGGSFGFDVRFGDLGPAGDGTTLGVALYSPGFGEYLLASGNLATFDLMPDTPVAVSFDAAAVNVAEVPEPAALALLVFGLAIMTGMARQRRMR</sequence>
<organism evidence="2 3">
    <name type="scientific">Massilia litorea</name>
    <dbReference type="NCBI Taxonomy" id="2769491"/>
    <lineage>
        <taxon>Bacteria</taxon>
        <taxon>Pseudomonadati</taxon>
        <taxon>Pseudomonadota</taxon>
        <taxon>Betaproteobacteria</taxon>
        <taxon>Burkholderiales</taxon>
        <taxon>Oxalobacteraceae</taxon>
        <taxon>Telluria group</taxon>
        <taxon>Massilia</taxon>
    </lineage>
</organism>
<keyword evidence="1" id="KW-0732">Signal</keyword>
<dbReference type="Proteomes" id="UP000593875">
    <property type="component" value="Chromosome"/>
</dbReference>
<accession>A0A7L9U3H9</accession>
<dbReference type="EMBL" id="CP062941">
    <property type="protein sequence ID" value="QOL49558.1"/>
    <property type="molecule type" value="Genomic_DNA"/>
</dbReference>
<dbReference type="AlphaFoldDB" id="A0A7L9U3H9"/>
<proteinExistence type="predicted"/>
<keyword evidence="3" id="KW-1185">Reference proteome</keyword>
<dbReference type="RefSeq" id="WP_193686594.1">
    <property type="nucleotide sequence ID" value="NZ_CP062941.1"/>
</dbReference>
<dbReference type="KEGG" id="mlir:LPB04_22180"/>
<dbReference type="InterPro" id="IPR013424">
    <property type="entry name" value="Ice-binding_C"/>
</dbReference>
<protein>
    <submittedName>
        <fullName evidence="2">NF038129 family PEP-CTERM protein</fullName>
    </submittedName>
</protein>
<evidence type="ECO:0000256" key="1">
    <source>
        <dbReference type="SAM" id="SignalP"/>
    </source>
</evidence>
<dbReference type="NCBIfam" id="NF038129">
    <property type="entry name" value="PEP_NF038129"/>
    <property type="match status" value="1"/>
</dbReference>
<gene>
    <name evidence="2" type="ORF">LPB04_22180</name>
</gene>
<evidence type="ECO:0000313" key="2">
    <source>
        <dbReference type="EMBL" id="QOL49558.1"/>
    </source>
</evidence>
<feature type="signal peptide" evidence="1">
    <location>
        <begin position="1"/>
        <end position="26"/>
    </location>
</feature>
<dbReference type="NCBIfam" id="TIGR02595">
    <property type="entry name" value="PEP_CTERM"/>
    <property type="match status" value="1"/>
</dbReference>
<feature type="chain" id="PRO_5032846689" evidence="1">
    <location>
        <begin position="27"/>
        <end position="196"/>
    </location>
</feature>
<name>A0A7L9U3H9_9BURK</name>
<evidence type="ECO:0000313" key="3">
    <source>
        <dbReference type="Proteomes" id="UP000593875"/>
    </source>
</evidence>